<reference evidence="1" key="1">
    <citation type="submission" date="2009-10" db="EMBL/GenBank/DDBJ databases">
        <title>Diversity of trophic interactions inside an arsenic-rich microbial ecosystem.</title>
        <authorList>
            <person name="Bertin P.N."/>
            <person name="Heinrich-Salmeron A."/>
            <person name="Pelletier E."/>
            <person name="Goulhen-Chollet F."/>
            <person name="Arsene-Ploetze F."/>
            <person name="Gallien S."/>
            <person name="Calteau A."/>
            <person name="Vallenet D."/>
            <person name="Casiot C."/>
            <person name="Chane-Woon-Ming B."/>
            <person name="Giloteaux L."/>
            <person name="Barakat M."/>
            <person name="Bonnefoy V."/>
            <person name="Bruneel O."/>
            <person name="Chandler M."/>
            <person name="Cleiss J."/>
            <person name="Duran R."/>
            <person name="Elbaz-Poulichet F."/>
            <person name="Fonknechten N."/>
            <person name="Lauga B."/>
            <person name="Mornico D."/>
            <person name="Ortet P."/>
            <person name="Schaeffer C."/>
            <person name="Siguier P."/>
            <person name="Alexander Thil Smith A."/>
            <person name="Van Dorsselaer A."/>
            <person name="Weissenbach J."/>
            <person name="Medigue C."/>
            <person name="Le Paslier D."/>
        </authorList>
    </citation>
    <scope>NUCLEOTIDE SEQUENCE</scope>
</reference>
<proteinExistence type="predicted"/>
<organism evidence="1">
    <name type="scientific">mine drainage metagenome</name>
    <dbReference type="NCBI Taxonomy" id="410659"/>
    <lineage>
        <taxon>unclassified sequences</taxon>
        <taxon>metagenomes</taxon>
        <taxon>ecological metagenomes</taxon>
    </lineage>
</organism>
<name>E6PI55_9ZZZZ</name>
<dbReference type="InterPro" id="IPR012902">
    <property type="entry name" value="N_methyl_site"/>
</dbReference>
<gene>
    <name evidence="1" type="ORF">CARN1_0625</name>
</gene>
<evidence type="ECO:0000313" key="1">
    <source>
        <dbReference type="EMBL" id="CBH76145.1"/>
    </source>
</evidence>
<accession>E6PI55</accession>
<dbReference type="EMBL" id="CABL01000019">
    <property type="protein sequence ID" value="CBH76145.1"/>
    <property type="molecule type" value="Genomic_DNA"/>
</dbReference>
<evidence type="ECO:0008006" key="2">
    <source>
        <dbReference type="Google" id="ProtNLM"/>
    </source>
</evidence>
<dbReference type="AlphaFoldDB" id="E6PI55"/>
<comment type="caution">
    <text evidence="1">The sequence shown here is derived from an EMBL/GenBank/DDBJ whole genome shotgun (WGS) entry which is preliminary data.</text>
</comment>
<dbReference type="NCBIfam" id="TIGR02532">
    <property type="entry name" value="IV_pilin_GFxxxE"/>
    <property type="match status" value="1"/>
</dbReference>
<dbReference type="PROSITE" id="PS00409">
    <property type="entry name" value="PROKAR_NTER_METHYL"/>
    <property type="match status" value="1"/>
</dbReference>
<protein>
    <recommendedName>
        <fullName evidence="2">Prepilin-type N-terminal cleavage/methylation domain-containing protein</fullName>
    </recommendedName>
</protein>
<sequence length="751" mass="75695">MESQRGFTLLETVAALGIVSLLLLAGLRLATLARAPGATANAAAQLDAAIALARSLARASGNGATLLALPRFDARGHAVLGFRIVLYRGRPTAAGAATISRELPLVTDASLREASLGAPPFALFFRRDGSAVGSAHPTLTGAALHPQLATIAAEPPCPSASGMQLSLTRNGATVTREMLCPAQSSAVAGPQPSMTPNPPVLAPRALLFRWPTAPTQWFSIAEFGYRRWFAATGGAMAGFTCRGSGAAVVAFPTAPPYSGPQSLADAQSTPAPPSAPYAYAVAASNAPGAMDDAPAHFPVQPVAAGLCGVPLVDAFAQSHDPWGNPLVVAMQVMGWLTLSNPLTNATTRNGQAPLPVGPLAQGQSFTVNASKTFDNDPAGITLTGLSWNPASCGSALTFTASGNNTAGSSSSGTATHSFVITDSSAPASALTCTGTLTDQYGEPAVSFTTNVAAGASAMLTWPAGGVVEATSGSTLGMLPMHEPLIATFFGAKMADALTTGCKAVAIQSGTYPTSYTPATILGAQGNGLPLPAAVQTLLSGQGYTVDGSGCVWQHGALATQAPIVAYEPGGTSAQYSPSIPCPNIASLGSPNPISQYGAQVEWGVIPGSTAGSCTVTIAASPAPSGTPGPGSGLVPVQVAQYPCQFIGGSCTLPAGGLGQNTTACDPTTHSGSGSITSYRYYWYGTPPQSPSAPGPVPATVGTVSGLNPSTFTRTGPGTVYGIMVIMTRNMAGWPCRFTNGGNTWSLFVTVP</sequence>